<protein>
    <submittedName>
        <fullName evidence="1">Uncharacterized protein</fullName>
    </submittedName>
</protein>
<dbReference type="EMBL" id="AM479746">
    <property type="protein sequence ID" value="CAN70837.1"/>
    <property type="molecule type" value="Genomic_DNA"/>
</dbReference>
<accession>A5C2G9</accession>
<reference evidence="1" key="1">
    <citation type="journal article" date="2007" name="PLoS ONE">
        <title>The first genome sequence of an elite grapevine cultivar (Pinot noir Vitis vinifera L.): coping with a highly heterozygous genome.</title>
        <authorList>
            <person name="Velasco R."/>
            <person name="Zharkikh A."/>
            <person name="Troggio M."/>
            <person name="Cartwright D.A."/>
            <person name="Cestaro A."/>
            <person name="Pruss D."/>
            <person name="Pindo M."/>
            <person name="FitzGerald L.M."/>
            <person name="Vezzulli S."/>
            <person name="Reid J."/>
            <person name="Malacarne G."/>
            <person name="Iliev D."/>
            <person name="Coppola G."/>
            <person name="Wardell B."/>
            <person name="Micheletti D."/>
            <person name="Macalma T."/>
            <person name="Facci M."/>
            <person name="Mitchell J.T."/>
            <person name="Perazzolli M."/>
            <person name="Eldredge G."/>
            <person name="Gatto P."/>
            <person name="Oyzerski R."/>
            <person name="Moretto M."/>
            <person name="Gutin N."/>
            <person name="Stefanini M."/>
            <person name="Chen Y."/>
            <person name="Segala C."/>
            <person name="Davenport C."/>
            <person name="Dematte L."/>
            <person name="Mraz A."/>
            <person name="Battilana J."/>
            <person name="Stormo K."/>
            <person name="Costa F."/>
            <person name="Tao Q."/>
            <person name="Si-Ammour A."/>
            <person name="Harkins T."/>
            <person name="Lackey A."/>
            <person name="Perbost C."/>
            <person name="Taillon B."/>
            <person name="Stella A."/>
            <person name="Solovyev V."/>
            <person name="Fawcett J.A."/>
            <person name="Sterck L."/>
            <person name="Vandepoele K."/>
            <person name="Grando S.M."/>
            <person name="Toppo S."/>
            <person name="Moser C."/>
            <person name="Lanchbury J."/>
            <person name="Bogden R."/>
            <person name="Skolnick M."/>
            <person name="Sgaramella V."/>
            <person name="Bhatnagar S.K."/>
            <person name="Fontana P."/>
            <person name="Gutin A."/>
            <person name="Van de Peer Y."/>
            <person name="Salamini F."/>
            <person name="Viola R."/>
        </authorList>
    </citation>
    <scope>NUCLEOTIDE SEQUENCE</scope>
</reference>
<gene>
    <name evidence="1" type="ORF">VITISV_008163</name>
</gene>
<evidence type="ECO:0000313" key="1">
    <source>
        <dbReference type="EMBL" id="CAN70837.1"/>
    </source>
</evidence>
<sequence length="85" mass="9717">MSSWGIRMELLQIATRDIAHSTSDRIFHIRCLTPDGRRGRFNFPDQTCSDLLIALTRRASAAANSDFRDSLARQTLAICRIHFRP</sequence>
<name>A5C2G9_VITVI</name>
<dbReference type="AlphaFoldDB" id="A5C2G9"/>
<organism evidence="1">
    <name type="scientific">Vitis vinifera</name>
    <name type="common">Grape</name>
    <dbReference type="NCBI Taxonomy" id="29760"/>
    <lineage>
        <taxon>Eukaryota</taxon>
        <taxon>Viridiplantae</taxon>
        <taxon>Streptophyta</taxon>
        <taxon>Embryophyta</taxon>
        <taxon>Tracheophyta</taxon>
        <taxon>Spermatophyta</taxon>
        <taxon>Magnoliopsida</taxon>
        <taxon>eudicotyledons</taxon>
        <taxon>Gunneridae</taxon>
        <taxon>Pentapetalae</taxon>
        <taxon>rosids</taxon>
        <taxon>Vitales</taxon>
        <taxon>Vitaceae</taxon>
        <taxon>Viteae</taxon>
        <taxon>Vitis</taxon>
    </lineage>
</organism>
<proteinExistence type="predicted"/>